<name>A0A1R0H714_9FUNG</name>
<dbReference type="AlphaFoldDB" id="A0A1R0H714"/>
<dbReference type="EMBL" id="LSSL01000288">
    <property type="protein sequence ID" value="OLY84965.1"/>
    <property type="molecule type" value="Genomic_DNA"/>
</dbReference>
<organism evidence="2 3">
    <name type="scientific">Smittium mucronatum</name>
    <dbReference type="NCBI Taxonomy" id="133383"/>
    <lineage>
        <taxon>Eukaryota</taxon>
        <taxon>Fungi</taxon>
        <taxon>Fungi incertae sedis</taxon>
        <taxon>Zoopagomycota</taxon>
        <taxon>Kickxellomycotina</taxon>
        <taxon>Harpellomycetes</taxon>
        <taxon>Harpellales</taxon>
        <taxon>Legeriomycetaceae</taxon>
        <taxon>Smittium</taxon>
    </lineage>
</organism>
<reference evidence="2 3" key="1">
    <citation type="journal article" date="2016" name="Mol. Biol. Evol.">
        <title>Genome-Wide Survey of Gut Fungi (Harpellales) Reveals the First Horizontally Transferred Ubiquitin Gene from a Mosquito Host.</title>
        <authorList>
            <person name="Wang Y."/>
            <person name="White M.M."/>
            <person name="Kvist S."/>
            <person name="Moncalvo J.M."/>
        </authorList>
    </citation>
    <scope>NUCLEOTIDE SEQUENCE [LARGE SCALE GENOMIC DNA]</scope>
    <source>
        <strain evidence="2 3">ALG-7-W6</strain>
    </source>
</reference>
<dbReference type="Proteomes" id="UP000187455">
    <property type="component" value="Unassembled WGS sequence"/>
</dbReference>
<gene>
    <name evidence="2" type="ORF">AYI68_g859</name>
</gene>
<evidence type="ECO:0000313" key="2">
    <source>
        <dbReference type="EMBL" id="OLY84965.1"/>
    </source>
</evidence>
<comment type="caution">
    <text evidence="2">The sequence shown here is derived from an EMBL/GenBank/DDBJ whole genome shotgun (WGS) entry which is preliminary data.</text>
</comment>
<evidence type="ECO:0000313" key="3">
    <source>
        <dbReference type="Proteomes" id="UP000187455"/>
    </source>
</evidence>
<protein>
    <submittedName>
        <fullName evidence="2">Uncharacterized protein</fullName>
    </submittedName>
</protein>
<sequence length="146" mass="16399">MEWSDWELRVGGGEERTDDSSRTGVADRSEFEKMEFSMDWGWAKKEVLNLDEFKNELKSARSDGVREEDWDGIENLRKVDLNCLSCSGLSGVKESLENMLIAGDAGKLYVGGGEIGKSWLTFRNKCDFLVSNGDEKMGVWVLGFSP</sequence>
<evidence type="ECO:0000256" key="1">
    <source>
        <dbReference type="SAM" id="MobiDB-lite"/>
    </source>
</evidence>
<proteinExistence type="predicted"/>
<accession>A0A1R0H714</accession>
<keyword evidence="3" id="KW-1185">Reference proteome</keyword>
<feature type="region of interest" description="Disordered" evidence="1">
    <location>
        <begin position="1"/>
        <end position="24"/>
    </location>
</feature>